<evidence type="ECO:0000256" key="4">
    <source>
        <dbReference type="ARBA" id="ARBA00022617"/>
    </source>
</evidence>
<evidence type="ECO:0000256" key="6">
    <source>
        <dbReference type="ARBA" id="ARBA00022723"/>
    </source>
</evidence>
<dbReference type="SUPFAM" id="SSF48264">
    <property type="entry name" value="Cytochrome P450"/>
    <property type="match status" value="1"/>
</dbReference>
<name>A0A1R3HXG3_9ROSI</name>
<dbReference type="OrthoDB" id="2789670at2759"/>
<dbReference type="FunFam" id="1.10.630.10:FF:000026">
    <property type="entry name" value="Cytochrome P450 82C4"/>
    <property type="match status" value="1"/>
</dbReference>
<dbReference type="STRING" id="93759.A0A1R3HXG3"/>
<comment type="similarity">
    <text evidence="3 13">Belongs to the cytochrome P450 family.</text>
</comment>
<dbReference type="PANTHER" id="PTHR47947:SF26">
    <property type="entry name" value="CYTOCHROME P450"/>
    <property type="match status" value="1"/>
</dbReference>
<dbReference type="GO" id="GO:0016020">
    <property type="term" value="C:membrane"/>
    <property type="evidence" value="ECO:0007669"/>
    <property type="project" value="UniProtKB-SubCell"/>
</dbReference>
<comment type="cofactor">
    <cofactor evidence="1 12">
        <name>heme</name>
        <dbReference type="ChEBI" id="CHEBI:30413"/>
    </cofactor>
</comment>
<dbReference type="EMBL" id="AWUE01019236">
    <property type="protein sequence ID" value="OMO74974.1"/>
    <property type="molecule type" value="Genomic_DNA"/>
</dbReference>
<sequence>MDFSNSFPAIPTLVGATLTIPLFLLSLLWILKRVSTNTNQNLKAPEAGGAWPVIGHLHLLGGSKPLHIILANMADKYGPIFTIKLGMRRALIVSNSETAKECFTTNDKAFATRPKVAATMHMCYNNAMIGFAPYGPYWRQVRKLATLQLLSNNRLDMLKHVRESEVKLLLQELYQKWNRGKNRGDDKVLVEMNRWFWDLIFNMNLRMIVGKRISSDADQTDRFKKVLKEFIESVGKFVTSDALPFLEWFDKGGDLRAMKKVGEEIDLLAEEWLQEHKRKKASADDFNGGGGGGEDFMDVMLSNFTDVGEHDADTINKATCLVSIEDCMVSGYRVPEGTWLIPNLYKIHRDPTIWPDPSEFRPERFLTTHSHIDVRGQNFELIPFSSGRRICPGISFALQILQLTLANLLQWFELGTPGDEPIDMEQGIGLTLTKSNPLEVLIRPRLPSSLYESMG</sequence>
<keyword evidence="8 13" id="KW-0560">Oxidoreductase</keyword>
<dbReference type="InterPro" id="IPR036396">
    <property type="entry name" value="Cyt_P450_sf"/>
</dbReference>
<evidence type="ECO:0000256" key="12">
    <source>
        <dbReference type="PIRSR" id="PIRSR602401-1"/>
    </source>
</evidence>
<evidence type="ECO:0000256" key="10">
    <source>
        <dbReference type="ARBA" id="ARBA00023033"/>
    </source>
</evidence>
<keyword evidence="10 13" id="KW-0503">Monooxygenase</keyword>
<evidence type="ECO:0000313" key="16">
    <source>
        <dbReference type="Proteomes" id="UP000187203"/>
    </source>
</evidence>
<evidence type="ECO:0000256" key="3">
    <source>
        <dbReference type="ARBA" id="ARBA00010617"/>
    </source>
</evidence>
<feature type="binding site" description="axial binding residue" evidence="12">
    <location>
        <position position="391"/>
    </location>
    <ligand>
        <name>heme</name>
        <dbReference type="ChEBI" id="CHEBI:30413"/>
    </ligand>
    <ligandPart>
        <name>Fe</name>
        <dbReference type="ChEBI" id="CHEBI:18248"/>
    </ligandPart>
</feature>
<keyword evidence="9 12" id="KW-0408">Iron</keyword>
<evidence type="ECO:0000256" key="2">
    <source>
        <dbReference type="ARBA" id="ARBA00004370"/>
    </source>
</evidence>
<evidence type="ECO:0000256" key="7">
    <source>
        <dbReference type="ARBA" id="ARBA00022989"/>
    </source>
</evidence>
<dbReference type="GO" id="GO:0020037">
    <property type="term" value="F:heme binding"/>
    <property type="evidence" value="ECO:0007669"/>
    <property type="project" value="InterPro"/>
</dbReference>
<keyword evidence="7 14" id="KW-1133">Transmembrane helix</keyword>
<evidence type="ECO:0000256" key="5">
    <source>
        <dbReference type="ARBA" id="ARBA00022692"/>
    </source>
</evidence>
<evidence type="ECO:0000256" key="8">
    <source>
        <dbReference type="ARBA" id="ARBA00023002"/>
    </source>
</evidence>
<comment type="subcellular location">
    <subcellularLocation>
        <location evidence="2">Membrane</location>
    </subcellularLocation>
</comment>
<keyword evidence="5 14" id="KW-0812">Transmembrane</keyword>
<organism evidence="15 16">
    <name type="scientific">Corchorus olitorius</name>
    <dbReference type="NCBI Taxonomy" id="93759"/>
    <lineage>
        <taxon>Eukaryota</taxon>
        <taxon>Viridiplantae</taxon>
        <taxon>Streptophyta</taxon>
        <taxon>Embryophyta</taxon>
        <taxon>Tracheophyta</taxon>
        <taxon>Spermatophyta</taxon>
        <taxon>Magnoliopsida</taxon>
        <taxon>eudicotyledons</taxon>
        <taxon>Gunneridae</taxon>
        <taxon>Pentapetalae</taxon>
        <taxon>rosids</taxon>
        <taxon>malvids</taxon>
        <taxon>Malvales</taxon>
        <taxon>Malvaceae</taxon>
        <taxon>Grewioideae</taxon>
        <taxon>Apeibeae</taxon>
        <taxon>Corchorus</taxon>
    </lineage>
</organism>
<keyword evidence="11 14" id="KW-0472">Membrane</keyword>
<dbReference type="GO" id="GO:0005506">
    <property type="term" value="F:iron ion binding"/>
    <property type="evidence" value="ECO:0007669"/>
    <property type="project" value="InterPro"/>
</dbReference>
<proteinExistence type="inferred from homology"/>
<evidence type="ECO:0000256" key="1">
    <source>
        <dbReference type="ARBA" id="ARBA00001971"/>
    </source>
</evidence>
<dbReference type="PANTHER" id="PTHR47947">
    <property type="entry name" value="CYTOCHROME P450 82C3-RELATED"/>
    <property type="match status" value="1"/>
</dbReference>
<feature type="transmembrane region" description="Helical" evidence="14">
    <location>
        <begin position="12"/>
        <end position="31"/>
    </location>
</feature>
<dbReference type="InterPro" id="IPR002401">
    <property type="entry name" value="Cyt_P450_E_grp-I"/>
</dbReference>
<comment type="caution">
    <text evidence="15">The sequence shown here is derived from an EMBL/GenBank/DDBJ whole genome shotgun (WGS) entry which is preliminary data.</text>
</comment>
<dbReference type="Pfam" id="PF00067">
    <property type="entry name" value="p450"/>
    <property type="match status" value="2"/>
</dbReference>
<reference evidence="16" key="1">
    <citation type="submission" date="2013-09" db="EMBL/GenBank/DDBJ databases">
        <title>Corchorus olitorius genome sequencing.</title>
        <authorList>
            <person name="Alam M."/>
            <person name="Haque M.S."/>
            <person name="Islam M.S."/>
            <person name="Emdad E.M."/>
            <person name="Islam M.M."/>
            <person name="Ahmed B."/>
            <person name="Halim A."/>
            <person name="Hossen Q.M.M."/>
            <person name="Hossain M.Z."/>
            <person name="Ahmed R."/>
            <person name="Khan M.M."/>
            <person name="Islam R."/>
            <person name="Rashid M.M."/>
            <person name="Khan S.A."/>
            <person name="Rahman M.S."/>
            <person name="Alam M."/>
            <person name="Yahiya A.S."/>
            <person name="Khan M.S."/>
            <person name="Azam M.S."/>
            <person name="Haque T."/>
            <person name="Lashkar M.Z.H."/>
            <person name="Akhand A.I."/>
            <person name="Morshed G."/>
            <person name="Roy S."/>
            <person name="Uddin K.S."/>
            <person name="Rabeya T."/>
            <person name="Hossain A.S."/>
            <person name="Chowdhury A."/>
            <person name="Snigdha A.R."/>
            <person name="Mortoza M.S."/>
            <person name="Matin S.A."/>
            <person name="Hoque S.M.E."/>
            <person name="Islam M.K."/>
            <person name="Roy D.K."/>
            <person name="Haider R."/>
            <person name="Moosa M.M."/>
            <person name="Elias S.M."/>
            <person name="Hasan A.M."/>
            <person name="Jahan S."/>
            <person name="Shafiuddin M."/>
            <person name="Mahmood N."/>
            <person name="Shommy N.S."/>
        </authorList>
    </citation>
    <scope>NUCLEOTIDE SEQUENCE [LARGE SCALE GENOMIC DNA]</scope>
    <source>
        <strain evidence="16">cv. O-4</strain>
    </source>
</reference>
<evidence type="ECO:0000256" key="11">
    <source>
        <dbReference type="ARBA" id="ARBA00023136"/>
    </source>
</evidence>
<dbReference type="PROSITE" id="PS00086">
    <property type="entry name" value="CYTOCHROME_P450"/>
    <property type="match status" value="1"/>
</dbReference>
<accession>A0A1R3HXG3</accession>
<dbReference type="GO" id="GO:0016709">
    <property type="term" value="F:oxidoreductase activity, acting on paired donors, with incorporation or reduction of molecular oxygen, NAD(P)H as one donor, and incorporation of one atom of oxygen"/>
    <property type="evidence" value="ECO:0007669"/>
    <property type="project" value="UniProtKB-ARBA"/>
</dbReference>
<evidence type="ECO:0000256" key="13">
    <source>
        <dbReference type="RuleBase" id="RU000461"/>
    </source>
</evidence>
<dbReference type="AlphaFoldDB" id="A0A1R3HXG3"/>
<dbReference type="PRINTS" id="PR00463">
    <property type="entry name" value="EP450I"/>
</dbReference>
<keyword evidence="4 12" id="KW-0349">Heme</keyword>
<keyword evidence="6 12" id="KW-0479">Metal-binding</keyword>
<evidence type="ECO:0000313" key="15">
    <source>
        <dbReference type="EMBL" id="OMO74974.1"/>
    </source>
</evidence>
<gene>
    <name evidence="15" type="ORF">COLO4_26408</name>
</gene>
<dbReference type="InterPro" id="IPR001128">
    <property type="entry name" value="Cyt_P450"/>
</dbReference>
<evidence type="ECO:0000256" key="9">
    <source>
        <dbReference type="ARBA" id="ARBA00023004"/>
    </source>
</evidence>
<keyword evidence="16" id="KW-1185">Reference proteome</keyword>
<dbReference type="InterPro" id="IPR050651">
    <property type="entry name" value="Plant_Cytochrome_P450_Monoox"/>
</dbReference>
<dbReference type="Proteomes" id="UP000187203">
    <property type="component" value="Unassembled WGS sequence"/>
</dbReference>
<evidence type="ECO:0000256" key="14">
    <source>
        <dbReference type="SAM" id="Phobius"/>
    </source>
</evidence>
<dbReference type="InterPro" id="IPR017972">
    <property type="entry name" value="Cyt_P450_CS"/>
</dbReference>
<protein>
    <submittedName>
        <fullName evidence="15">Cytochrome P450</fullName>
    </submittedName>
</protein>
<dbReference type="Gene3D" id="1.10.630.10">
    <property type="entry name" value="Cytochrome P450"/>
    <property type="match status" value="2"/>
</dbReference>